<dbReference type="EMBL" id="QPFP01000004">
    <property type="protein sequence ID" value="TEB37447.1"/>
    <property type="molecule type" value="Genomic_DNA"/>
</dbReference>
<dbReference type="InterPro" id="IPR023582">
    <property type="entry name" value="Impact"/>
</dbReference>
<evidence type="ECO:0000256" key="1">
    <source>
        <dbReference type="ARBA" id="ARBA00007665"/>
    </source>
</evidence>
<dbReference type="STRING" id="71717.A0A4Y7TTE0"/>
<keyword evidence="5" id="KW-1185">Reference proteome</keyword>
<evidence type="ECO:0000259" key="3">
    <source>
        <dbReference type="Pfam" id="PF01205"/>
    </source>
</evidence>
<keyword evidence="4" id="KW-0689">Ribosomal protein</keyword>
<dbReference type="PANTHER" id="PTHR16301">
    <property type="entry name" value="IMPACT-RELATED"/>
    <property type="match status" value="1"/>
</dbReference>
<dbReference type="GO" id="GO:0005840">
    <property type="term" value="C:ribosome"/>
    <property type="evidence" value="ECO:0007669"/>
    <property type="project" value="UniProtKB-KW"/>
</dbReference>
<feature type="domain" description="Impact N-terminal" evidence="3">
    <location>
        <begin position="42"/>
        <end position="149"/>
    </location>
</feature>
<dbReference type="GO" id="GO:0005737">
    <property type="term" value="C:cytoplasm"/>
    <property type="evidence" value="ECO:0007669"/>
    <property type="project" value="TreeGrafter"/>
</dbReference>
<dbReference type="InterPro" id="IPR001498">
    <property type="entry name" value="Impact_N"/>
</dbReference>
<sequence length="175" mass="19107">MQVIVNYFLSKFRLLTSTYCVGTATASEWPHDIYASSRISDRKSIFLAHASTLPNATSFPSFLAYLTSLPTLKRATHCMYAYRTSDLLASQPVLGQNDGGESGSGDRLARLLELAGCENTVVVVSRWYGGVHLGSDRWRLISSVANEALSLGGFKRPKPQSEGKKGPANPGKRHK</sequence>
<feature type="region of interest" description="Disordered" evidence="2">
    <location>
        <begin position="152"/>
        <end position="175"/>
    </location>
</feature>
<proteinExistence type="inferred from homology"/>
<comment type="caution">
    <text evidence="4">The sequence shown here is derived from an EMBL/GenBank/DDBJ whole genome shotgun (WGS) entry which is preliminary data.</text>
</comment>
<protein>
    <submittedName>
        <fullName evidence="4">Ribosomal protein S5 domain 2-like protein</fullName>
    </submittedName>
</protein>
<dbReference type="GO" id="GO:0140469">
    <property type="term" value="P:GCN2-mediated signaling"/>
    <property type="evidence" value="ECO:0007669"/>
    <property type="project" value="TreeGrafter"/>
</dbReference>
<dbReference type="Proteomes" id="UP000298030">
    <property type="component" value="Unassembled WGS sequence"/>
</dbReference>
<name>A0A4Y7TTE0_COPMI</name>
<reference evidence="4 5" key="1">
    <citation type="journal article" date="2019" name="Nat. Ecol. Evol.">
        <title>Megaphylogeny resolves global patterns of mushroom evolution.</title>
        <authorList>
            <person name="Varga T."/>
            <person name="Krizsan K."/>
            <person name="Foldi C."/>
            <person name="Dima B."/>
            <person name="Sanchez-Garcia M."/>
            <person name="Sanchez-Ramirez S."/>
            <person name="Szollosi G.J."/>
            <person name="Szarkandi J.G."/>
            <person name="Papp V."/>
            <person name="Albert L."/>
            <person name="Andreopoulos W."/>
            <person name="Angelini C."/>
            <person name="Antonin V."/>
            <person name="Barry K.W."/>
            <person name="Bougher N.L."/>
            <person name="Buchanan P."/>
            <person name="Buyck B."/>
            <person name="Bense V."/>
            <person name="Catcheside P."/>
            <person name="Chovatia M."/>
            <person name="Cooper J."/>
            <person name="Damon W."/>
            <person name="Desjardin D."/>
            <person name="Finy P."/>
            <person name="Geml J."/>
            <person name="Haridas S."/>
            <person name="Hughes K."/>
            <person name="Justo A."/>
            <person name="Karasinski D."/>
            <person name="Kautmanova I."/>
            <person name="Kiss B."/>
            <person name="Kocsube S."/>
            <person name="Kotiranta H."/>
            <person name="LaButti K.M."/>
            <person name="Lechner B.E."/>
            <person name="Liimatainen K."/>
            <person name="Lipzen A."/>
            <person name="Lukacs Z."/>
            <person name="Mihaltcheva S."/>
            <person name="Morgado L.N."/>
            <person name="Niskanen T."/>
            <person name="Noordeloos M.E."/>
            <person name="Ohm R.A."/>
            <person name="Ortiz-Santana B."/>
            <person name="Ovrebo C."/>
            <person name="Racz N."/>
            <person name="Riley R."/>
            <person name="Savchenko A."/>
            <person name="Shiryaev A."/>
            <person name="Soop K."/>
            <person name="Spirin V."/>
            <person name="Szebenyi C."/>
            <person name="Tomsovsky M."/>
            <person name="Tulloss R.E."/>
            <person name="Uehling J."/>
            <person name="Grigoriev I.V."/>
            <person name="Vagvolgyi C."/>
            <person name="Papp T."/>
            <person name="Martin F.M."/>
            <person name="Miettinen O."/>
            <person name="Hibbett D.S."/>
            <person name="Nagy L.G."/>
        </authorList>
    </citation>
    <scope>NUCLEOTIDE SEQUENCE [LARGE SCALE GENOMIC DNA]</scope>
    <source>
        <strain evidence="4 5">FP101781</strain>
    </source>
</reference>
<accession>A0A4Y7TTE0</accession>
<dbReference type="SUPFAM" id="SSF54211">
    <property type="entry name" value="Ribosomal protein S5 domain 2-like"/>
    <property type="match status" value="1"/>
</dbReference>
<dbReference type="GO" id="GO:0006446">
    <property type="term" value="P:regulation of translational initiation"/>
    <property type="evidence" value="ECO:0007669"/>
    <property type="project" value="TreeGrafter"/>
</dbReference>
<dbReference type="Pfam" id="PF01205">
    <property type="entry name" value="Impact_N"/>
    <property type="match status" value="1"/>
</dbReference>
<dbReference type="InterPro" id="IPR020568">
    <property type="entry name" value="Ribosomal_Su5_D2-typ_SF"/>
</dbReference>
<organism evidence="4 5">
    <name type="scientific">Coprinellus micaceus</name>
    <name type="common">Glistening ink-cap mushroom</name>
    <name type="synonym">Coprinus micaceus</name>
    <dbReference type="NCBI Taxonomy" id="71717"/>
    <lineage>
        <taxon>Eukaryota</taxon>
        <taxon>Fungi</taxon>
        <taxon>Dikarya</taxon>
        <taxon>Basidiomycota</taxon>
        <taxon>Agaricomycotina</taxon>
        <taxon>Agaricomycetes</taxon>
        <taxon>Agaricomycetidae</taxon>
        <taxon>Agaricales</taxon>
        <taxon>Agaricineae</taxon>
        <taxon>Psathyrellaceae</taxon>
        <taxon>Coprinellus</taxon>
    </lineage>
</organism>
<evidence type="ECO:0000313" key="4">
    <source>
        <dbReference type="EMBL" id="TEB37447.1"/>
    </source>
</evidence>
<comment type="similarity">
    <text evidence="1">Belongs to the IMPACT family.</text>
</comment>
<gene>
    <name evidence="4" type="ORF">FA13DRAFT_907200</name>
</gene>
<dbReference type="PANTHER" id="PTHR16301:SF25">
    <property type="entry name" value="PROTEIN IMPACT"/>
    <property type="match status" value="1"/>
</dbReference>
<evidence type="ECO:0000313" key="5">
    <source>
        <dbReference type="Proteomes" id="UP000298030"/>
    </source>
</evidence>
<dbReference type="InterPro" id="IPR036956">
    <property type="entry name" value="Impact_N_sf"/>
</dbReference>
<keyword evidence="4" id="KW-0687">Ribonucleoprotein</keyword>
<dbReference type="OrthoDB" id="69641at2759"/>
<evidence type="ECO:0000256" key="2">
    <source>
        <dbReference type="SAM" id="MobiDB-lite"/>
    </source>
</evidence>
<dbReference type="Gene3D" id="3.30.230.30">
    <property type="entry name" value="Impact, N-terminal domain"/>
    <property type="match status" value="1"/>
</dbReference>
<dbReference type="AlphaFoldDB" id="A0A4Y7TTE0"/>